<reference evidence="10 11" key="2">
    <citation type="submission" date="2016-08" db="EMBL/GenBank/DDBJ databases">
        <title>Pervasive Adenine N6-methylation of Active Genes in Fungi.</title>
        <authorList>
            <consortium name="DOE Joint Genome Institute"/>
            <person name="Mondo S.J."/>
            <person name="Dannebaum R.O."/>
            <person name="Kuo R.C."/>
            <person name="Labutti K."/>
            <person name="Haridas S."/>
            <person name="Kuo A."/>
            <person name="Salamov A."/>
            <person name="Ahrendt S.R."/>
            <person name="Lipzen A."/>
            <person name="Sullivan W."/>
            <person name="Andreopoulos W.B."/>
            <person name="Clum A."/>
            <person name="Lindquist E."/>
            <person name="Daum C."/>
            <person name="Ramamoorthy G.K."/>
            <person name="Gryganskyi A."/>
            <person name="Culley D."/>
            <person name="Magnuson J.K."/>
            <person name="James T.Y."/>
            <person name="O'Malley M.A."/>
            <person name="Stajich J.E."/>
            <person name="Spatafora J.W."/>
            <person name="Visel A."/>
            <person name="Grigoriev I.V."/>
        </authorList>
    </citation>
    <scope>NUCLEOTIDE SEQUENCE [LARGE SCALE GENOMIC DNA]</scope>
    <source>
        <strain evidence="10 11">S4</strain>
    </source>
</reference>
<accession>A0A1Y1WVV6</accession>
<evidence type="ECO:0000256" key="2">
    <source>
        <dbReference type="ARBA" id="ARBA00010028"/>
    </source>
</evidence>
<dbReference type="InterPro" id="IPR013260">
    <property type="entry name" value="mRNA_splic_SYF2"/>
</dbReference>
<organism evidence="10 11">
    <name type="scientific">Anaeromyces robustus</name>
    <dbReference type="NCBI Taxonomy" id="1754192"/>
    <lineage>
        <taxon>Eukaryota</taxon>
        <taxon>Fungi</taxon>
        <taxon>Fungi incertae sedis</taxon>
        <taxon>Chytridiomycota</taxon>
        <taxon>Chytridiomycota incertae sedis</taxon>
        <taxon>Neocallimastigomycetes</taxon>
        <taxon>Neocallimastigales</taxon>
        <taxon>Neocallimastigaceae</taxon>
        <taxon>Anaeromyces</taxon>
    </lineage>
</organism>
<dbReference type="PANTHER" id="PTHR13264:SF5">
    <property type="entry name" value="PRE-MRNA-SPLICING FACTOR SYF2"/>
    <property type="match status" value="1"/>
</dbReference>
<evidence type="ECO:0000256" key="4">
    <source>
        <dbReference type="ARBA" id="ARBA00022664"/>
    </source>
</evidence>
<comment type="subcellular location">
    <subcellularLocation>
        <location evidence="1 8">Nucleus</location>
    </subcellularLocation>
</comment>
<feature type="region of interest" description="Disordered" evidence="9">
    <location>
        <begin position="1"/>
        <end position="20"/>
    </location>
</feature>
<dbReference type="GO" id="GO:0000398">
    <property type="term" value="P:mRNA splicing, via spliceosome"/>
    <property type="evidence" value="ECO:0007669"/>
    <property type="project" value="UniProtKB-UniRule"/>
</dbReference>
<evidence type="ECO:0000256" key="6">
    <source>
        <dbReference type="ARBA" id="ARBA00023187"/>
    </source>
</evidence>
<comment type="similarity">
    <text evidence="2 8">Belongs to the SYF2 family.</text>
</comment>
<proteinExistence type="inferred from homology"/>
<reference evidence="10 11" key="1">
    <citation type="submission" date="2016-08" db="EMBL/GenBank/DDBJ databases">
        <title>A Parts List for Fungal Cellulosomes Revealed by Comparative Genomics.</title>
        <authorList>
            <consortium name="DOE Joint Genome Institute"/>
            <person name="Haitjema C.H."/>
            <person name="Gilmore S.P."/>
            <person name="Henske J.K."/>
            <person name="Solomon K.V."/>
            <person name="De Groot R."/>
            <person name="Kuo A."/>
            <person name="Mondo S.J."/>
            <person name="Salamov A.A."/>
            <person name="Labutti K."/>
            <person name="Zhao Z."/>
            <person name="Chiniquy J."/>
            <person name="Barry K."/>
            <person name="Brewer H.M."/>
            <person name="Purvine S.O."/>
            <person name="Wright A.T."/>
            <person name="Boxma B."/>
            <person name="Van Alen T."/>
            <person name="Hackstein J.H."/>
            <person name="Baker S.E."/>
            <person name="Grigoriev I.V."/>
            <person name="O'Malley M.A."/>
        </authorList>
    </citation>
    <scope>NUCLEOTIDE SEQUENCE [LARGE SCALE GENOMIC DNA]</scope>
    <source>
        <strain evidence="10 11">S4</strain>
    </source>
</reference>
<sequence>MSDKESDDNKEITGSKKLSQKERRLERLKKFKKLQERLDDSINENRKDVYEEHSKSKENPKEEARQERKRRKAEILLDKKLAEENDIDYERKRALEYTIEDVERWEKKQKKKAKRADTGFTDYAQIAAKKYKKQINEFKPNLQEYNKQKQMALLSSLNTGDTSDFYRDANSTAYASIDSKPSTEAVNRLVKDLEKQVERRNKFSRRRRWDDDAELHILTKEICVSTKNYQELMINIQRKLKLTWREELHYKL</sequence>
<gene>
    <name evidence="10" type="ORF">BCR32DRAFT_295497</name>
</gene>
<keyword evidence="11" id="KW-1185">Reference proteome</keyword>
<keyword evidence="7 8" id="KW-0539">Nucleus</keyword>
<dbReference type="PANTHER" id="PTHR13264">
    <property type="entry name" value="GCIP-INTERACTING PROTEIN P29"/>
    <property type="match status" value="1"/>
</dbReference>
<dbReference type="STRING" id="1754192.A0A1Y1WVV6"/>
<evidence type="ECO:0000256" key="9">
    <source>
        <dbReference type="SAM" id="MobiDB-lite"/>
    </source>
</evidence>
<evidence type="ECO:0000313" key="11">
    <source>
        <dbReference type="Proteomes" id="UP000193944"/>
    </source>
</evidence>
<name>A0A1Y1WVV6_9FUNG</name>
<keyword evidence="6 8" id="KW-0508">mRNA splicing</keyword>
<dbReference type="Proteomes" id="UP000193944">
    <property type="component" value="Unassembled WGS sequence"/>
</dbReference>
<keyword evidence="4 8" id="KW-0507">mRNA processing</keyword>
<protein>
    <recommendedName>
        <fullName evidence="3 8">Pre-mRNA-splicing factor SYF2</fullName>
    </recommendedName>
</protein>
<evidence type="ECO:0000256" key="7">
    <source>
        <dbReference type="ARBA" id="ARBA00023242"/>
    </source>
</evidence>
<feature type="compositionally biased region" description="Basic and acidic residues" evidence="9">
    <location>
        <begin position="42"/>
        <end position="66"/>
    </location>
</feature>
<evidence type="ECO:0000256" key="3">
    <source>
        <dbReference type="ARBA" id="ARBA00014745"/>
    </source>
</evidence>
<dbReference type="Pfam" id="PF08231">
    <property type="entry name" value="SYF2"/>
    <property type="match status" value="1"/>
</dbReference>
<comment type="subunit">
    <text evidence="8">May be part of a spliceosome complex.</text>
</comment>
<comment type="caution">
    <text evidence="10">The sequence shown here is derived from an EMBL/GenBank/DDBJ whole genome shotgun (WGS) entry which is preliminary data.</text>
</comment>
<evidence type="ECO:0000256" key="8">
    <source>
        <dbReference type="RuleBase" id="RU367148"/>
    </source>
</evidence>
<feature type="region of interest" description="Disordered" evidence="9">
    <location>
        <begin position="42"/>
        <end position="72"/>
    </location>
</feature>
<evidence type="ECO:0000256" key="5">
    <source>
        <dbReference type="ARBA" id="ARBA00022728"/>
    </source>
</evidence>
<dbReference type="GO" id="GO:0071014">
    <property type="term" value="C:post-mRNA release spliceosomal complex"/>
    <property type="evidence" value="ECO:0007669"/>
    <property type="project" value="TreeGrafter"/>
</dbReference>
<dbReference type="AlphaFoldDB" id="A0A1Y1WVV6"/>
<evidence type="ECO:0000256" key="1">
    <source>
        <dbReference type="ARBA" id="ARBA00004123"/>
    </source>
</evidence>
<keyword evidence="5 8" id="KW-0747">Spliceosome</keyword>
<dbReference type="EMBL" id="MCFG01000239">
    <property type="protein sequence ID" value="ORX77677.1"/>
    <property type="molecule type" value="Genomic_DNA"/>
</dbReference>
<dbReference type="GO" id="GO:0071013">
    <property type="term" value="C:catalytic step 2 spliceosome"/>
    <property type="evidence" value="ECO:0007669"/>
    <property type="project" value="TreeGrafter"/>
</dbReference>
<dbReference type="GO" id="GO:0000974">
    <property type="term" value="C:Prp19 complex"/>
    <property type="evidence" value="ECO:0007669"/>
    <property type="project" value="TreeGrafter"/>
</dbReference>
<dbReference type="OrthoDB" id="199717at2759"/>
<evidence type="ECO:0000313" key="10">
    <source>
        <dbReference type="EMBL" id="ORX77677.1"/>
    </source>
</evidence>
<comment type="function">
    <text evidence="8">Involved in pre-mRNA splicing.</text>
</comment>